<keyword evidence="1" id="KW-0175">Coiled coil</keyword>
<dbReference type="PANTHER" id="PTHR28663:SF1">
    <property type="entry name" value="CILIA- AND FLAGELLA- ASSOCIATED PROTEIN 210"/>
    <property type="match status" value="1"/>
</dbReference>
<gene>
    <name evidence="4" type="ORF">Poli38472_005470</name>
</gene>
<keyword evidence="5" id="KW-1185">Reference proteome</keyword>
<dbReference type="PANTHER" id="PTHR28663">
    <property type="entry name" value="COILED-COIL DOMAIN-CONTAINING PROTEIN 173"/>
    <property type="match status" value="1"/>
</dbReference>
<name>A0A8K1FKI2_PYTOL</name>
<dbReference type="Proteomes" id="UP000794436">
    <property type="component" value="Unassembled WGS sequence"/>
</dbReference>
<dbReference type="InterPro" id="IPR039986">
    <property type="entry name" value="CFAP210"/>
</dbReference>
<dbReference type="AlphaFoldDB" id="A0A8K1FKI2"/>
<dbReference type="Pfam" id="PF13868">
    <property type="entry name" value="TPH"/>
    <property type="match status" value="1"/>
</dbReference>
<comment type="caution">
    <text evidence="4">The sequence shown here is derived from an EMBL/GenBank/DDBJ whole genome shotgun (WGS) entry which is preliminary data.</text>
</comment>
<organism evidence="4 5">
    <name type="scientific">Pythium oligandrum</name>
    <name type="common">Mycoparasitic fungus</name>
    <dbReference type="NCBI Taxonomy" id="41045"/>
    <lineage>
        <taxon>Eukaryota</taxon>
        <taxon>Sar</taxon>
        <taxon>Stramenopiles</taxon>
        <taxon>Oomycota</taxon>
        <taxon>Peronosporomycetes</taxon>
        <taxon>Pythiales</taxon>
        <taxon>Pythiaceae</taxon>
        <taxon>Pythium</taxon>
    </lineage>
</organism>
<dbReference type="OrthoDB" id="331765at2759"/>
<evidence type="ECO:0000259" key="3">
    <source>
        <dbReference type="Pfam" id="PF13868"/>
    </source>
</evidence>
<dbReference type="EMBL" id="SPLM01000073">
    <property type="protein sequence ID" value="TMW62852.1"/>
    <property type="molecule type" value="Genomic_DNA"/>
</dbReference>
<feature type="region of interest" description="Disordered" evidence="2">
    <location>
        <begin position="17"/>
        <end position="86"/>
    </location>
</feature>
<feature type="compositionally biased region" description="Basic and acidic residues" evidence="2">
    <location>
        <begin position="59"/>
        <end position="86"/>
    </location>
</feature>
<protein>
    <recommendedName>
        <fullName evidence="3">Trichohyalin-plectin-homology domain-containing protein</fullName>
    </recommendedName>
</protein>
<proteinExistence type="predicted"/>
<feature type="compositionally biased region" description="Basic and acidic residues" evidence="2">
    <location>
        <begin position="27"/>
        <end position="42"/>
    </location>
</feature>
<sequence length="468" mass="56301">MPSTTTLSSDELERILASVSAPAQSNREARRQELKSTSEQRKSQWPNTLEAMRKKKDRWKKDKEEREEEARKKIDEEEMRLQKEARTKQIERANRLLNEQTDRMKSLRSKQLLADVVHHRKLQLAEKAMLKAEDDMVKYEYDREVLEGVLRGEEEEQREHKRRLQEHEKLAKIQKQQLEEYKQRYIDQLREEKREGELTKMKAEADYKEELEKERQRRLIAKQESEETKLANMRLKEHQRAQKELERLEDVKREEDEKKKKERDAKRDQFQREKREKAQARKQRMIDLATQNLQEMALRVDNRLQSQSKEVQEKEDRDLQVRSDRRAMEKEAIHRSRQSQLEHKAEHKDIEKHKVQENIRQWEEYGKRIELQARQEEQDVRLENLRFAVSQKQQADARRKTIMEERAAELLLDNEAKTTLAREGEKFHEAALQALEEAKARGLENLVPIKKALTEKRIELLPASGFRI</sequence>
<feature type="region of interest" description="Disordered" evidence="2">
    <location>
        <begin position="328"/>
        <end position="349"/>
    </location>
</feature>
<evidence type="ECO:0000256" key="1">
    <source>
        <dbReference type="ARBA" id="ARBA00023054"/>
    </source>
</evidence>
<evidence type="ECO:0000313" key="4">
    <source>
        <dbReference type="EMBL" id="TMW62852.1"/>
    </source>
</evidence>
<accession>A0A8K1FKI2</accession>
<evidence type="ECO:0000256" key="2">
    <source>
        <dbReference type="SAM" id="MobiDB-lite"/>
    </source>
</evidence>
<dbReference type="InterPro" id="IPR043597">
    <property type="entry name" value="TPH_dom"/>
</dbReference>
<feature type="domain" description="Trichohyalin-plectin-homology" evidence="3">
    <location>
        <begin position="97"/>
        <end position="442"/>
    </location>
</feature>
<reference evidence="4" key="1">
    <citation type="submission" date="2019-03" db="EMBL/GenBank/DDBJ databases">
        <title>Long read genome sequence of the mycoparasitic Pythium oligandrum ATCC 38472 isolated from sugarbeet rhizosphere.</title>
        <authorList>
            <person name="Gaulin E."/>
        </authorList>
    </citation>
    <scope>NUCLEOTIDE SEQUENCE</scope>
    <source>
        <strain evidence="4">ATCC 38472_TT</strain>
    </source>
</reference>
<evidence type="ECO:0000313" key="5">
    <source>
        <dbReference type="Proteomes" id="UP000794436"/>
    </source>
</evidence>
<feature type="compositionally biased region" description="Basic and acidic residues" evidence="2">
    <location>
        <begin position="219"/>
        <end position="279"/>
    </location>
</feature>
<feature type="region of interest" description="Disordered" evidence="2">
    <location>
        <begin position="219"/>
        <end position="282"/>
    </location>
</feature>